<comment type="caution">
    <text evidence="2">The sequence shown here is derived from an EMBL/GenBank/DDBJ whole genome shotgun (WGS) entry which is preliminary data.</text>
</comment>
<feature type="non-terminal residue" evidence="2">
    <location>
        <position position="60"/>
    </location>
</feature>
<feature type="chain" id="PRO_5009579701" evidence="1">
    <location>
        <begin position="27"/>
        <end position="60"/>
    </location>
</feature>
<proteinExistence type="predicted"/>
<accession>A0A1G1TJY3</accession>
<feature type="signal peptide" evidence="1">
    <location>
        <begin position="1"/>
        <end position="26"/>
    </location>
</feature>
<sequence>MSNSSRRATRLLGALFLAVGALGARAQATVPNAASVAPAAVVAPVEAPRPAAPPAPAEVP</sequence>
<evidence type="ECO:0000313" key="2">
    <source>
        <dbReference type="EMBL" id="OGX91180.1"/>
    </source>
</evidence>
<dbReference type="EMBL" id="MDZA01000081">
    <property type="protein sequence ID" value="OGX91180.1"/>
    <property type="molecule type" value="Genomic_DNA"/>
</dbReference>
<dbReference type="AlphaFoldDB" id="A0A1G1TJY3"/>
<gene>
    <name evidence="2" type="ORF">BEN49_20765</name>
</gene>
<organism evidence="2 3">
    <name type="scientific">Hymenobacter coccineus</name>
    <dbReference type="NCBI Taxonomy" id="1908235"/>
    <lineage>
        <taxon>Bacteria</taxon>
        <taxon>Pseudomonadati</taxon>
        <taxon>Bacteroidota</taxon>
        <taxon>Cytophagia</taxon>
        <taxon>Cytophagales</taxon>
        <taxon>Hymenobacteraceae</taxon>
        <taxon>Hymenobacter</taxon>
    </lineage>
</organism>
<dbReference type="Proteomes" id="UP000177506">
    <property type="component" value="Unassembled WGS sequence"/>
</dbReference>
<evidence type="ECO:0000313" key="3">
    <source>
        <dbReference type="Proteomes" id="UP000177506"/>
    </source>
</evidence>
<keyword evidence="3" id="KW-1185">Reference proteome</keyword>
<reference evidence="2 3" key="1">
    <citation type="submission" date="2016-08" db="EMBL/GenBank/DDBJ databases">
        <title>Hymenobacter coccineus sp. nov., Hymenobacter lapidarius sp. nov. and Hymenobacter glacialis sp. nov., isolated from Antarctic soil.</title>
        <authorList>
            <person name="Sedlacek I."/>
            <person name="Kralova S."/>
            <person name="Kyrova K."/>
            <person name="Maslanova I."/>
            <person name="Stankova E."/>
            <person name="Vrbovska V."/>
            <person name="Nemec M."/>
            <person name="Bartak M."/>
            <person name="Svec P."/>
            <person name="Busse H.-J."/>
            <person name="Pantucek R."/>
        </authorList>
    </citation>
    <scope>NUCLEOTIDE SEQUENCE [LARGE SCALE GENOMIC DNA]</scope>
    <source>
        <strain evidence="2 3">CCM 8649</strain>
    </source>
</reference>
<protein>
    <submittedName>
        <fullName evidence="2">Uncharacterized protein</fullName>
    </submittedName>
</protein>
<evidence type="ECO:0000256" key="1">
    <source>
        <dbReference type="SAM" id="SignalP"/>
    </source>
</evidence>
<name>A0A1G1TJY3_9BACT</name>
<keyword evidence="1" id="KW-0732">Signal</keyword>